<dbReference type="KEGG" id="ssl:SS1G_01938"/>
<evidence type="ECO:0000313" key="1">
    <source>
        <dbReference type="EMBL" id="EDN97010.1"/>
    </source>
</evidence>
<dbReference type="HOGENOM" id="CLU_2428380_0_0_1"/>
<dbReference type="GeneID" id="5493554"/>
<dbReference type="EMBL" id="CH476622">
    <property type="protein sequence ID" value="EDN97010.1"/>
    <property type="molecule type" value="Genomic_DNA"/>
</dbReference>
<dbReference type="Proteomes" id="UP000001312">
    <property type="component" value="Unassembled WGS sequence"/>
</dbReference>
<proteinExistence type="predicted"/>
<dbReference type="RefSeq" id="XP_001597742.1">
    <property type="nucleotide sequence ID" value="XM_001597692.1"/>
</dbReference>
<dbReference type="AlphaFoldDB" id="A7E9F8"/>
<dbReference type="InParanoid" id="A7E9F8"/>
<keyword evidence="2" id="KW-1185">Reference proteome</keyword>
<organism evidence="1 2">
    <name type="scientific">Sclerotinia sclerotiorum (strain ATCC 18683 / 1980 / Ss-1)</name>
    <name type="common">White mold</name>
    <name type="synonym">Whetzelinia sclerotiorum</name>
    <dbReference type="NCBI Taxonomy" id="665079"/>
    <lineage>
        <taxon>Eukaryota</taxon>
        <taxon>Fungi</taxon>
        <taxon>Dikarya</taxon>
        <taxon>Ascomycota</taxon>
        <taxon>Pezizomycotina</taxon>
        <taxon>Leotiomycetes</taxon>
        <taxon>Helotiales</taxon>
        <taxon>Sclerotiniaceae</taxon>
        <taxon>Sclerotinia</taxon>
    </lineage>
</organism>
<evidence type="ECO:0000313" key="2">
    <source>
        <dbReference type="Proteomes" id="UP000001312"/>
    </source>
</evidence>
<reference evidence="2" key="1">
    <citation type="journal article" date="2011" name="PLoS Genet.">
        <title>Genomic analysis of the necrotrophic fungal pathogens Sclerotinia sclerotiorum and Botrytis cinerea.</title>
        <authorList>
            <person name="Amselem J."/>
            <person name="Cuomo C.A."/>
            <person name="van Kan J.A."/>
            <person name="Viaud M."/>
            <person name="Benito E.P."/>
            <person name="Couloux A."/>
            <person name="Coutinho P.M."/>
            <person name="de Vries R.P."/>
            <person name="Dyer P.S."/>
            <person name="Fillinger S."/>
            <person name="Fournier E."/>
            <person name="Gout L."/>
            <person name="Hahn M."/>
            <person name="Kohn L."/>
            <person name="Lapalu N."/>
            <person name="Plummer K.M."/>
            <person name="Pradier J.M."/>
            <person name="Quevillon E."/>
            <person name="Sharon A."/>
            <person name="Simon A."/>
            <person name="ten Have A."/>
            <person name="Tudzynski B."/>
            <person name="Tudzynski P."/>
            <person name="Wincker P."/>
            <person name="Andrew M."/>
            <person name="Anthouard V."/>
            <person name="Beever R.E."/>
            <person name="Beffa R."/>
            <person name="Benoit I."/>
            <person name="Bouzid O."/>
            <person name="Brault B."/>
            <person name="Chen Z."/>
            <person name="Choquer M."/>
            <person name="Collemare J."/>
            <person name="Cotton P."/>
            <person name="Danchin E.G."/>
            <person name="Da Silva C."/>
            <person name="Gautier A."/>
            <person name="Giraud C."/>
            <person name="Giraud T."/>
            <person name="Gonzalez C."/>
            <person name="Grossetete S."/>
            <person name="Guldener U."/>
            <person name="Henrissat B."/>
            <person name="Howlett B.J."/>
            <person name="Kodira C."/>
            <person name="Kretschmer M."/>
            <person name="Lappartient A."/>
            <person name="Leroch M."/>
            <person name="Levis C."/>
            <person name="Mauceli E."/>
            <person name="Neuveglise C."/>
            <person name="Oeser B."/>
            <person name="Pearson M."/>
            <person name="Poulain J."/>
            <person name="Poussereau N."/>
            <person name="Quesneville H."/>
            <person name="Rascle C."/>
            <person name="Schumacher J."/>
            <person name="Segurens B."/>
            <person name="Sexton A."/>
            <person name="Silva E."/>
            <person name="Sirven C."/>
            <person name="Soanes D.M."/>
            <person name="Talbot N.J."/>
            <person name="Templeton M."/>
            <person name="Yandava C."/>
            <person name="Yarden O."/>
            <person name="Zeng Q."/>
            <person name="Rollins J.A."/>
            <person name="Lebrun M.H."/>
            <person name="Dickman M."/>
        </authorList>
    </citation>
    <scope>NUCLEOTIDE SEQUENCE [LARGE SCALE GENOMIC DNA]</scope>
    <source>
        <strain evidence="2">ATCC 18683 / 1980 / Ss-1</strain>
    </source>
</reference>
<sequence>MQKLEKCLFLSGNATTPSQSFANLTKCWKDPWRRLYAAPVPQKTLTFQANLQESADCAPIRIPQDVQRSSIALQFSSCNSSSAQILRNTIK</sequence>
<name>A7E9F8_SCLS1</name>
<gene>
    <name evidence="1" type="ORF">SS1G_01938</name>
</gene>
<accession>A7E9F8</accession>
<protein>
    <submittedName>
        <fullName evidence="1">Uncharacterized protein</fullName>
    </submittedName>
</protein>